<dbReference type="GO" id="GO:0016491">
    <property type="term" value="F:oxidoreductase activity"/>
    <property type="evidence" value="ECO:0007669"/>
    <property type="project" value="InterPro"/>
</dbReference>
<feature type="region of interest" description="N-terminal hotdog fold" evidence="7">
    <location>
        <begin position="931"/>
        <end position="1068"/>
    </location>
</feature>
<dbReference type="Pfam" id="PF21089">
    <property type="entry name" value="PKS_DH_N"/>
    <property type="match status" value="1"/>
</dbReference>
<dbReference type="InterPro" id="IPR016039">
    <property type="entry name" value="Thiolase-like"/>
</dbReference>
<dbReference type="SMART" id="SM00825">
    <property type="entry name" value="PKS_KS"/>
    <property type="match status" value="1"/>
</dbReference>
<dbReference type="InterPro" id="IPR056501">
    <property type="entry name" value="NAD-bd_HRPKS_sdrA"/>
</dbReference>
<feature type="region of interest" description="Disordered" evidence="8">
    <location>
        <begin position="1394"/>
        <end position="1421"/>
    </location>
</feature>
<feature type="region of interest" description="C-terminal hotdog fold" evidence="7">
    <location>
        <begin position="1080"/>
        <end position="1221"/>
    </location>
</feature>
<dbReference type="Gene3D" id="3.40.50.150">
    <property type="entry name" value="Vaccinia Virus protein VP39"/>
    <property type="match status" value="1"/>
</dbReference>
<dbReference type="EMBL" id="PQXJ01000215">
    <property type="protein sequence ID" value="TGO56821.1"/>
    <property type="molecule type" value="Genomic_DNA"/>
</dbReference>
<evidence type="ECO:0000256" key="7">
    <source>
        <dbReference type="PROSITE-ProRule" id="PRU01363"/>
    </source>
</evidence>
<dbReference type="OrthoDB" id="329835at2759"/>
<dbReference type="CDD" id="cd05195">
    <property type="entry name" value="enoyl_red"/>
    <property type="match status" value="1"/>
</dbReference>
<feature type="active site" description="Proton acceptor; for dehydratase activity" evidence="7">
    <location>
        <position position="963"/>
    </location>
</feature>
<dbReference type="InterPro" id="IPR016036">
    <property type="entry name" value="Malonyl_transacylase_ACP-bd"/>
</dbReference>
<dbReference type="Proteomes" id="UP000297452">
    <property type="component" value="Unassembled WGS sequence"/>
</dbReference>
<evidence type="ECO:0000256" key="8">
    <source>
        <dbReference type="SAM" id="MobiDB-lite"/>
    </source>
</evidence>
<dbReference type="PROSITE" id="PS52019">
    <property type="entry name" value="PKS_MFAS_DH"/>
    <property type="match status" value="1"/>
</dbReference>
<dbReference type="InterPro" id="IPR014031">
    <property type="entry name" value="Ketoacyl_synth_C"/>
</dbReference>
<dbReference type="SMART" id="SM00823">
    <property type="entry name" value="PKS_PP"/>
    <property type="match status" value="1"/>
</dbReference>
<dbReference type="InterPro" id="IPR042104">
    <property type="entry name" value="PKS_dehydratase_sf"/>
</dbReference>
<feature type="domain" description="PKS/mFAS DH" evidence="11">
    <location>
        <begin position="931"/>
        <end position="1221"/>
    </location>
</feature>
<dbReference type="Pfam" id="PF02801">
    <property type="entry name" value="Ketoacyl-synt_C"/>
    <property type="match status" value="1"/>
</dbReference>
<dbReference type="SUPFAM" id="SSF47336">
    <property type="entry name" value="ACP-like"/>
    <property type="match status" value="1"/>
</dbReference>
<dbReference type="Gene3D" id="3.40.366.10">
    <property type="entry name" value="Malonyl-Coenzyme A Acyl Carrier Protein, domain 2"/>
    <property type="match status" value="1"/>
</dbReference>
<dbReference type="SMART" id="SM00826">
    <property type="entry name" value="PKS_DH"/>
    <property type="match status" value="1"/>
</dbReference>
<dbReference type="InterPro" id="IPR001227">
    <property type="entry name" value="Ac_transferase_dom_sf"/>
</dbReference>
<evidence type="ECO:0000313" key="13">
    <source>
        <dbReference type="Proteomes" id="UP000297452"/>
    </source>
</evidence>
<evidence type="ECO:0000259" key="11">
    <source>
        <dbReference type="PROSITE" id="PS52019"/>
    </source>
</evidence>
<dbReference type="PROSITE" id="PS52004">
    <property type="entry name" value="KS3_2"/>
    <property type="match status" value="1"/>
</dbReference>
<evidence type="ECO:0000256" key="1">
    <source>
        <dbReference type="ARBA" id="ARBA00022450"/>
    </source>
</evidence>
<dbReference type="InterPro" id="IPR029063">
    <property type="entry name" value="SAM-dependent_MTases_sf"/>
</dbReference>
<dbReference type="GO" id="GO:1901336">
    <property type="term" value="P:lactone biosynthetic process"/>
    <property type="evidence" value="ECO:0007669"/>
    <property type="project" value="UniProtKB-ARBA"/>
</dbReference>
<dbReference type="InterPro" id="IPR014043">
    <property type="entry name" value="Acyl_transferase_dom"/>
</dbReference>
<dbReference type="InterPro" id="IPR032821">
    <property type="entry name" value="PKS_assoc"/>
</dbReference>
<dbReference type="Pfam" id="PF08659">
    <property type="entry name" value="KR"/>
    <property type="match status" value="1"/>
</dbReference>
<dbReference type="Pfam" id="PF00107">
    <property type="entry name" value="ADH_zinc_N"/>
    <property type="match status" value="1"/>
</dbReference>
<dbReference type="InterPro" id="IPR020807">
    <property type="entry name" value="PKS_DH"/>
</dbReference>
<dbReference type="SMART" id="SM00822">
    <property type="entry name" value="PKS_KR"/>
    <property type="match status" value="1"/>
</dbReference>
<dbReference type="Pfam" id="PF23114">
    <property type="entry name" value="NAD-bd_HRPKS_sdrA"/>
    <property type="match status" value="1"/>
</dbReference>
<dbReference type="InterPro" id="IPR011032">
    <property type="entry name" value="GroES-like_sf"/>
</dbReference>
<keyword evidence="6" id="KW-0012">Acyltransferase</keyword>
<feature type="active site" description="Proton donor; for dehydratase activity" evidence="7">
    <location>
        <position position="1127"/>
    </location>
</feature>
<dbReference type="PANTHER" id="PTHR43775:SF18">
    <property type="entry name" value="ENZYME, PUTATIVE (JCVI)-RELATED"/>
    <property type="match status" value="1"/>
</dbReference>
<dbReference type="FunFam" id="3.40.50.720:FF:000209">
    <property type="entry name" value="Polyketide synthase Pks12"/>
    <property type="match status" value="1"/>
</dbReference>
<evidence type="ECO:0000313" key="12">
    <source>
        <dbReference type="EMBL" id="TGO56821.1"/>
    </source>
</evidence>
<dbReference type="InterPro" id="IPR016035">
    <property type="entry name" value="Acyl_Trfase/lysoPLipase"/>
</dbReference>
<dbReference type="SMART" id="SM00829">
    <property type="entry name" value="PKS_ER"/>
    <property type="match status" value="1"/>
</dbReference>
<dbReference type="Gene3D" id="3.40.47.10">
    <property type="match status" value="1"/>
</dbReference>
<name>A0A4Z1I5C2_9HELO</name>
<keyword evidence="3" id="KW-0808">Transferase</keyword>
<feature type="domain" description="Ketosynthase family 3 (KS3)" evidence="10">
    <location>
        <begin position="8"/>
        <end position="434"/>
    </location>
</feature>
<dbReference type="STRING" id="278944.A0A4Z1I5C2"/>
<dbReference type="Gene3D" id="3.90.180.10">
    <property type="entry name" value="Medium-chain alcohol dehydrogenases, catalytic domain"/>
    <property type="match status" value="1"/>
</dbReference>
<evidence type="ECO:0000259" key="10">
    <source>
        <dbReference type="PROSITE" id="PS52004"/>
    </source>
</evidence>
<dbReference type="SMART" id="SM00827">
    <property type="entry name" value="PKS_AT"/>
    <property type="match status" value="1"/>
</dbReference>
<dbReference type="PROSITE" id="PS50075">
    <property type="entry name" value="CARRIER"/>
    <property type="match status" value="1"/>
</dbReference>
<dbReference type="Pfam" id="PF00550">
    <property type="entry name" value="PP-binding"/>
    <property type="match status" value="1"/>
</dbReference>
<dbReference type="GO" id="GO:0044550">
    <property type="term" value="P:secondary metabolite biosynthetic process"/>
    <property type="evidence" value="ECO:0007669"/>
    <property type="project" value="UniProtKB-ARBA"/>
</dbReference>
<reference evidence="12 13" key="1">
    <citation type="submission" date="2017-12" db="EMBL/GenBank/DDBJ databases">
        <title>Comparative genomics of Botrytis spp.</title>
        <authorList>
            <person name="Valero-Jimenez C.A."/>
            <person name="Tapia P."/>
            <person name="Veloso J."/>
            <person name="Silva-Moreno E."/>
            <person name="Staats M."/>
            <person name="Valdes J.H."/>
            <person name="Van Kan J.A.L."/>
        </authorList>
    </citation>
    <scope>NUCLEOTIDE SEQUENCE [LARGE SCALE GENOMIC DNA]</scope>
    <source>
        <strain evidence="12 13">MUCL2120</strain>
    </source>
</reference>
<sequence length="2249" mass="244509">MPSRTYAQDPVAVVGFACCLPGNSNTPTELWGFLEQGGIASNEIPKNRFSKFHYDGSTKPGTMRPSGGMFLENIDPAEFDAPFFGISKSEAVSMDPNQRQMLEVVYEGLENSGIPLESLDGASIGCFVGSFASDYHDIQNRDPEDRPPNIEVGVGRAILSNRISHYLNIKGPSMTIDTACSGSLVSLDVACRYLQSGEISGAIVATSNLYLSPEHVMDTGAIGNAHSLTGKCHTFDAKADGYIKAEAVITIILKRLADAIQDGDPIRAVIRGTATNSYGRTPGIASPSAEAQSKAIRAAYANAGITNFNDTTYLECHGTGTPAGDPAEVGGVASVFSATRSEDQPLIIGSIKSNIGHSEPSAGISGLLKAILAMEHSIIPGNPTFETPNPKIDFKAMKVRATRVAIPWPKGALKRASVNSFGYGGTNFHVVLEDGKSLAPTRHVSSYAMEDNGGEEFVDEESARAQILVCSANDENSLRSYCENISKHLINPSVTAKLPDLAYTLSERRSRHFHRAYIFSNSTNLSMNDFVFGKKDAETPRIGFVFTGQGAQWPQMGKALIKAFPSSLTILKELDEVLQSVPDPPAWSLITELFEPRKAEALRQPEFSQPLVTALQLVIVSIFESWGIKPQAVAGHSSGEIAAAYAAGYISRADAIKAAFYRGRAAVLCIKQSESVVGMLAVGLGAKEVNKYLAEFEGTAQIACFNSPNSVTISGARPSLEALSTCLKADNHFARLLQVDLAYHSKFMTEIGDKYFELLEQNFNSESARSKNKPVMFSSVLGVKMDQPTDASYWKKNMVSPVLFDAALKEMLSEGRESPNFLIEIGPSGALAGPVSQIKKALPGQGTGIQYCPAFSRGADSIKSLFSVAGNLFIAGASVDLKAVNSDDGGDESAPPCTVVDLPNYSWNHSVKYWHESEASKDWRFRQFTRHDLLGSKVFGTSWNLPSWRNIIRLVDLPWLRDHKMGPDILLPASGFISMAIEALYQKTQATDLEEKVASSGQLQYKLRNINFDKALVLEEEIEVQVMTTLAPHPGAEGTWFNFEVSSLNNGTTMKHCHGQIRLEEPTPERASEANLSPLCHTTQGNLWYKSQESIGSRRSRSYVSLEEPPTAWKRQSEYPMHPASIDGCFQTVTPSLWAGDRTDINGVLVPAVIDTLVITPVSSRPKKGISIATSEYTGRGRTEEAKSYFSSCLVYNPEDGSLLLRLTGLRYHKLDTGKSIKDGHTFMRSIWKPDITFLSQDNIPTFPWEDEKSKTDTIASLVAHKKPTLKVMELNLKSADSTSFWLDDNDADRSAYAEYHYTSIDASSLLVAQFKYENQRDVKFSLLDLHSPDQGLASSDVDLLLIRSNKFSESTLADVAAFVPDVLSDGGHVLLMEQEQARSDYSLDSNTVIVNHKEVPDRSPTQSDSSEDTNRGIKTPGALDSFISAAGLQKKIELTSDFTTSTYLASKKSTIIGSSVQDVVVAHLNSSNTISSGIISSLSQSGFNITESTLGKSDVESGKIVLILDELSGSLLDKASEAQWQAIKNLVAQRCKVLWVTKGSQYKIPTPENALVHGLFRSIRAEDPGLQLATLDVESSEGSATISAISHVLKHLNIENASKTTENEFVERENIIFVNRIIPDVELNHARNEEGSGAEPVVKSLQDIETVAMLRAERLGSLESLCYSEMSETVLPVAAGNVEVEIVAAGLNFKDVAVTMGIVPENEYLLGLEASGIIRRIGLGVEKYKPGDRVCILKNGTFSNRVQVPIERVHRIPNSMSFEDAATIPLVYLTSIYSLFNIGNLKKGQSVLIHSATGGVGLSCIQLCQYIGAEIFVTVGTEEKRQLLSEKYGIPRDHMFSSRNTKFASDIMEITKGKGIDVIINSLTGELLDASWRICADGGSMVEIGKKDIVARSYLSMEPFDRNLRPPTKKLLLRDDVSYLIVGGLKCLCGSLAIHMARNGAKHIISMSRSGCSDQKSQSTVLNCQALGCEIQEATGDVSSIEDVKNAFEAANKPIGGVIQGAMVLRDKPFEIMTIEDYHTTVSSKVQGTWNLHNVALKQKIPLDFFTMLSSISGVIGQKGQANYSAGNVFMDAFATYRQSLNLPANAVDLVSSINKEISAQLITGIAAPLPDDSPLFRDARFGHLFASTDSNGSGRRSADDSSKELQVFLLLYRSSAEVAPMVAAAVEVVNMQFTKMLRLVQPMEVGKPLSVYGLDSLSAVEFRNWVRMELGAELTTLDITNASSLTSLCDKIVAKMPPLTKSG</sequence>
<dbReference type="SUPFAM" id="SSF50129">
    <property type="entry name" value="GroES-like"/>
    <property type="match status" value="1"/>
</dbReference>
<dbReference type="InterPro" id="IPR049551">
    <property type="entry name" value="PKS_DH_C"/>
</dbReference>
<dbReference type="Pfam" id="PF14765">
    <property type="entry name" value="PS-DH"/>
    <property type="match status" value="1"/>
</dbReference>
<dbReference type="InterPro" id="IPR009081">
    <property type="entry name" value="PP-bd_ACP"/>
</dbReference>
<dbReference type="Gene3D" id="3.10.129.110">
    <property type="entry name" value="Polyketide synthase dehydratase"/>
    <property type="match status" value="1"/>
</dbReference>
<dbReference type="InterPro" id="IPR014030">
    <property type="entry name" value="Ketoacyl_synth_N"/>
</dbReference>
<evidence type="ECO:0000256" key="5">
    <source>
        <dbReference type="ARBA" id="ARBA00023268"/>
    </source>
</evidence>
<comment type="caution">
    <text evidence="12">The sequence shown here is derived from an EMBL/GenBank/DDBJ whole genome shotgun (WGS) entry which is preliminary data.</text>
</comment>
<dbReference type="Pfam" id="PF00109">
    <property type="entry name" value="ketoacyl-synt"/>
    <property type="match status" value="1"/>
</dbReference>
<evidence type="ECO:0000259" key="9">
    <source>
        <dbReference type="PROSITE" id="PS50075"/>
    </source>
</evidence>
<dbReference type="InterPro" id="IPR013968">
    <property type="entry name" value="PKS_KR"/>
</dbReference>
<dbReference type="SUPFAM" id="SSF52151">
    <property type="entry name" value="FabD/lysophospholipase-like"/>
    <property type="match status" value="1"/>
</dbReference>
<dbReference type="InterPro" id="IPR020841">
    <property type="entry name" value="PKS_Beta-ketoAc_synthase_dom"/>
</dbReference>
<dbReference type="InterPro" id="IPR036291">
    <property type="entry name" value="NAD(P)-bd_dom_sf"/>
</dbReference>
<evidence type="ECO:0000256" key="3">
    <source>
        <dbReference type="ARBA" id="ARBA00022679"/>
    </source>
</evidence>
<dbReference type="InterPro" id="IPR036736">
    <property type="entry name" value="ACP-like_sf"/>
</dbReference>
<evidence type="ECO:0000256" key="6">
    <source>
        <dbReference type="ARBA" id="ARBA00023315"/>
    </source>
</evidence>
<organism evidence="12 13">
    <name type="scientific">Botryotinia narcissicola</name>
    <dbReference type="NCBI Taxonomy" id="278944"/>
    <lineage>
        <taxon>Eukaryota</taxon>
        <taxon>Fungi</taxon>
        <taxon>Dikarya</taxon>
        <taxon>Ascomycota</taxon>
        <taxon>Pezizomycotina</taxon>
        <taxon>Leotiomycetes</taxon>
        <taxon>Helotiales</taxon>
        <taxon>Sclerotiniaceae</taxon>
        <taxon>Botryotinia</taxon>
    </lineage>
</organism>
<dbReference type="SUPFAM" id="SSF51735">
    <property type="entry name" value="NAD(P)-binding Rossmann-fold domains"/>
    <property type="match status" value="2"/>
</dbReference>
<protein>
    <submittedName>
        <fullName evidence="12">Uncharacterized protein</fullName>
    </submittedName>
</protein>
<proteinExistence type="predicted"/>
<dbReference type="InterPro" id="IPR020806">
    <property type="entry name" value="PKS_PP-bd"/>
</dbReference>
<keyword evidence="13" id="KW-1185">Reference proteome</keyword>
<keyword evidence="1" id="KW-0596">Phosphopantetheine</keyword>
<dbReference type="GO" id="GO:0006633">
    <property type="term" value="P:fatty acid biosynthetic process"/>
    <property type="evidence" value="ECO:0007669"/>
    <property type="project" value="TreeGrafter"/>
</dbReference>
<keyword evidence="4" id="KW-0521">NADP</keyword>
<dbReference type="SUPFAM" id="SSF55048">
    <property type="entry name" value="Probable ACP-binding domain of malonyl-CoA ACP transacylase"/>
    <property type="match status" value="1"/>
</dbReference>
<dbReference type="Pfam" id="PF00698">
    <property type="entry name" value="Acyl_transf_1"/>
    <property type="match status" value="1"/>
</dbReference>
<dbReference type="PANTHER" id="PTHR43775">
    <property type="entry name" value="FATTY ACID SYNTHASE"/>
    <property type="match status" value="1"/>
</dbReference>
<dbReference type="Pfam" id="PF16197">
    <property type="entry name" value="KAsynt_C_assoc"/>
    <property type="match status" value="1"/>
</dbReference>
<dbReference type="GO" id="GO:0031177">
    <property type="term" value="F:phosphopantetheine binding"/>
    <property type="evidence" value="ECO:0007669"/>
    <property type="project" value="InterPro"/>
</dbReference>
<dbReference type="InterPro" id="IPR049900">
    <property type="entry name" value="PKS_mFAS_DH"/>
</dbReference>
<dbReference type="Pfam" id="PF08240">
    <property type="entry name" value="ADH_N"/>
    <property type="match status" value="1"/>
</dbReference>
<dbReference type="Gene3D" id="1.10.1200.10">
    <property type="entry name" value="ACP-like"/>
    <property type="match status" value="1"/>
</dbReference>
<dbReference type="Gene3D" id="3.40.50.720">
    <property type="entry name" value="NAD(P)-binding Rossmann-like Domain"/>
    <property type="match status" value="3"/>
</dbReference>
<dbReference type="CDD" id="cd00833">
    <property type="entry name" value="PKS"/>
    <property type="match status" value="1"/>
</dbReference>
<keyword evidence="2" id="KW-0597">Phosphoprotein</keyword>
<feature type="domain" description="Carrier" evidence="9">
    <location>
        <begin position="2166"/>
        <end position="2242"/>
    </location>
</feature>
<evidence type="ECO:0000256" key="2">
    <source>
        <dbReference type="ARBA" id="ARBA00022553"/>
    </source>
</evidence>
<dbReference type="InterPro" id="IPR049552">
    <property type="entry name" value="PKS_DH_N"/>
</dbReference>
<dbReference type="InterPro" id="IPR050091">
    <property type="entry name" value="PKS_NRPS_Biosynth_Enz"/>
</dbReference>
<dbReference type="GO" id="GO:0004312">
    <property type="term" value="F:fatty acid synthase activity"/>
    <property type="evidence" value="ECO:0007669"/>
    <property type="project" value="TreeGrafter"/>
</dbReference>
<dbReference type="SUPFAM" id="SSF53901">
    <property type="entry name" value="Thiolase-like"/>
    <property type="match status" value="1"/>
</dbReference>
<keyword evidence="5" id="KW-0511">Multifunctional enzyme</keyword>
<evidence type="ECO:0000256" key="4">
    <source>
        <dbReference type="ARBA" id="ARBA00022857"/>
    </source>
</evidence>
<accession>A0A4Z1I5C2</accession>
<dbReference type="InterPro" id="IPR013149">
    <property type="entry name" value="ADH-like_C"/>
</dbReference>
<dbReference type="InterPro" id="IPR057326">
    <property type="entry name" value="KR_dom"/>
</dbReference>
<dbReference type="InterPro" id="IPR020843">
    <property type="entry name" value="ER"/>
</dbReference>
<dbReference type="InterPro" id="IPR013154">
    <property type="entry name" value="ADH-like_N"/>
</dbReference>
<gene>
    <name evidence="12" type="ORF">BOTNAR_0215g00160</name>
</gene>